<evidence type="ECO:0000313" key="2">
    <source>
        <dbReference type="Proteomes" id="UP000664859"/>
    </source>
</evidence>
<dbReference type="Gene3D" id="3.40.50.11350">
    <property type="match status" value="1"/>
</dbReference>
<sequence>SDTTLTQTLAVEDTLPPWYQPYFRLSGTPQTRLPLTEEVQADIWRSQNPPACAGHALVVHRRSNFGLSAQLHWAAGSLGMAMEHGHIFTWHAASGTKAFMGRYCDEAGVHNPSCFFVPPSNCSDQAAAAGAAVVPYAVHNYTIPSKFESEMPPGSPWRKVMTLNYWWRAQVATYLFRFNKRTSRELIQRRQRSAARGAPPLPLPPNTFSIHVRHGDKWKEMNLQSWDAHLHAADVAARARGVPASQRFVYLTTDDPRVVESALATHGWTVYVLPCPLQADGSPLPCRTTDNTTNPAFGISDSEQGHADADEIMLFALEGLMIALEATHFVGQRGSSWTVLIDDLRHTLVGSAFSFDTPYIDVDCSLHEWYWPEDYACDDL</sequence>
<organism evidence="1 2">
    <name type="scientific">Tribonema minus</name>
    <dbReference type="NCBI Taxonomy" id="303371"/>
    <lineage>
        <taxon>Eukaryota</taxon>
        <taxon>Sar</taxon>
        <taxon>Stramenopiles</taxon>
        <taxon>Ochrophyta</taxon>
        <taxon>PX clade</taxon>
        <taxon>Xanthophyceae</taxon>
        <taxon>Tribonematales</taxon>
        <taxon>Tribonemataceae</taxon>
        <taxon>Tribonema</taxon>
    </lineage>
</organism>
<name>A0A836CJ51_9STRA</name>
<feature type="non-terminal residue" evidence="1">
    <location>
        <position position="1"/>
    </location>
</feature>
<protein>
    <recommendedName>
        <fullName evidence="3">Peptide-O-fucosyltransferase</fullName>
    </recommendedName>
</protein>
<keyword evidence="2" id="KW-1185">Reference proteome</keyword>
<dbReference type="Proteomes" id="UP000664859">
    <property type="component" value="Unassembled WGS sequence"/>
</dbReference>
<dbReference type="AlphaFoldDB" id="A0A836CJ51"/>
<dbReference type="PANTHER" id="PTHR13132">
    <property type="entry name" value="ALPHA- 1,6 -FUCOSYLTRANSFERASE"/>
    <property type="match status" value="1"/>
</dbReference>
<dbReference type="OrthoDB" id="46632at2759"/>
<dbReference type="GO" id="GO:0046921">
    <property type="term" value="F:alpha-(1-&gt;6)-fucosyltransferase activity"/>
    <property type="evidence" value="ECO:0007669"/>
    <property type="project" value="TreeGrafter"/>
</dbReference>
<comment type="caution">
    <text evidence="1">The sequence shown here is derived from an EMBL/GenBank/DDBJ whole genome shotgun (WGS) entry which is preliminary data.</text>
</comment>
<dbReference type="GO" id="GO:0006487">
    <property type="term" value="P:protein N-linked glycosylation"/>
    <property type="evidence" value="ECO:0007669"/>
    <property type="project" value="TreeGrafter"/>
</dbReference>
<reference evidence="1" key="1">
    <citation type="submission" date="2021-02" db="EMBL/GenBank/DDBJ databases">
        <title>First Annotated Genome of the Yellow-green Alga Tribonema minus.</title>
        <authorList>
            <person name="Mahan K.M."/>
        </authorList>
    </citation>
    <scope>NUCLEOTIDE SEQUENCE</scope>
    <source>
        <strain evidence="1">UTEX B ZZ1240</strain>
    </source>
</reference>
<dbReference type="EMBL" id="JAFCMP010000092">
    <property type="protein sequence ID" value="KAG5187193.1"/>
    <property type="molecule type" value="Genomic_DNA"/>
</dbReference>
<gene>
    <name evidence="1" type="ORF">JKP88DRAFT_307816</name>
</gene>
<accession>A0A836CJ51</accession>
<dbReference type="PANTHER" id="PTHR13132:SF29">
    <property type="entry name" value="ALPHA-(1,6)-FUCOSYLTRANSFERASE"/>
    <property type="match status" value="1"/>
</dbReference>
<evidence type="ECO:0008006" key="3">
    <source>
        <dbReference type="Google" id="ProtNLM"/>
    </source>
</evidence>
<evidence type="ECO:0000313" key="1">
    <source>
        <dbReference type="EMBL" id="KAG5187193.1"/>
    </source>
</evidence>
<proteinExistence type="predicted"/>